<accession>A0AAV4CB20</accession>
<comment type="caution">
    <text evidence="2">The sequence shown here is derived from an EMBL/GenBank/DDBJ whole genome shotgun (WGS) entry which is preliminary data.</text>
</comment>
<keyword evidence="3" id="KW-1185">Reference proteome</keyword>
<sequence length="99" mass="11235">MPIEESKNTGNVHRIFLDILNVTDSMVNTTMENSTSIGSGKDCYLHAVAQVHEGDKQGKQHPRPQSRTKPPLVLYKPTGKTTYMMHRLYSINLLTRQHT</sequence>
<gene>
    <name evidence="2" type="ORF">PoB_005440400</name>
</gene>
<feature type="region of interest" description="Disordered" evidence="1">
    <location>
        <begin position="52"/>
        <end position="75"/>
    </location>
</feature>
<dbReference type="EMBL" id="BLXT01005980">
    <property type="protein sequence ID" value="GFO27899.1"/>
    <property type="molecule type" value="Genomic_DNA"/>
</dbReference>
<protein>
    <submittedName>
        <fullName evidence="2">Uncharacterized protein</fullName>
    </submittedName>
</protein>
<evidence type="ECO:0000313" key="2">
    <source>
        <dbReference type="EMBL" id="GFO27899.1"/>
    </source>
</evidence>
<evidence type="ECO:0000313" key="3">
    <source>
        <dbReference type="Proteomes" id="UP000735302"/>
    </source>
</evidence>
<evidence type="ECO:0000256" key="1">
    <source>
        <dbReference type="SAM" id="MobiDB-lite"/>
    </source>
</evidence>
<dbReference type="AlphaFoldDB" id="A0AAV4CB20"/>
<dbReference type="Proteomes" id="UP000735302">
    <property type="component" value="Unassembled WGS sequence"/>
</dbReference>
<reference evidence="2 3" key="1">
    <citation type="journal article" date="2021" name="Elife">
        <title>Chloroplast acquisition without the gene transfer in kleptoplastic sea slugs, Plakobranchus ocellatus.</title>
        <authorList>
            <person name="Maeda T."/>
            <person name="Takahashi S."/>
            <person name="Yoshida T."/>
            <person name="Shimamura S."/>
            <person name="Takaki Y."/>
            <person name="Nagai Y."/>
            <person name="Toyoda A."/>
            <person name="Suzuki Y."/>
            <person name="Arimoto A."/>
            <person name="Ishii H."/>
            <person name="Satoh N."/>
            <person name="Nishiyama T."/>
            <person name="Hasebe M."/>
            <person name="Maruyama T."/>
            <person name="Minagawa J."/>
            <person name="Obokata J."/>
            <person name="Shigenobu S."/>
        </authorList>
    </citation>
    <scope>NUCLEOTIDE SEQUENCE [LARGE SCALE GENOMIC DNA]</scope>
</reference>
<name>A0AAV4CB20_9GAST</name>
<organism evidence="2 3">
    <name type="scientific">Plakobranchus ocellatus</name>
    <dbReference type="NCBI Taxonomy" id="259542"/>
    <lineage>
        <taxon>Eukaryota</taxon>
        <taxon>Metazoa</taxon>
        <taxon>Spiralia</taxon>
        <taxon>Lophotrochozoa</taxon>
        <taxon>Mollusca</taxon>
        <taxon>Gastropoda</taxon>
        <taxon>Heterobranchia</taxon>
        <taxon>Euthyneura</taxon>
        <taxon>Panpulmonata</taxon>
        <taxon>Sacoglossa</taxon>
        <taxon>Placobranchoidea</taxon>
        <taxon>Plakobranchidae</taxon>
        <taxon>Plakobranchus</taxon>
    </lineage>
</organism>
<proteinExistence type="predicted"/>